<organism evidence="1 2">
    <name type="scientific">Candidatus Bacteroides merdavium</name>
    <dbReference type="NCBI Taxonomy" id="2838472"/>
    <lineage>
        <taxon>Bacteria</taxon>
        <taxon>Pseudomonadati</taxon>
        <taxon>Bacteroidota</taxon>
        <taxon>Bacteroidia</taxon>
        <taxon>Bacteroidales</taxon>
        <taxon>Bacteroidaceae</taxon>
        <taxon>Bacteroides</taxon>
    </lineage>
</organism>
<proteinExistence type="predicted"/>
<dbReference type="Gene3D" id="2.40.128.280">
    <property type="match status" value="1"/>
</dbReference>
<reference evidence="1" key="2">
    <citation type="submission" date="2021-04" db="EMBL/GenBank/DDBJ databases">
        <authorList>
            <person name="Gilroy R."/>
        </authorList>
    </citation>
    <scope>NUCLEOTIDE SEQUENCE</scope>
    <source>
        <strain evidence="1">CHK118-2852</strain>
    </source>
</reference>
<gene>
    <name evidence="1" type="ORF">H9807_02955</name>
</gene>
<dbReference type="Proteomes" id="UP000824108">
    <property type="component" value="Unassembled WGS sequence"/>
</dbReference>
<protein>
    <submittedName>
        <fullName evidence="1">Lipocalin-like domain-containing protein</fullName>
    </submittedName>
</protein>
<comment type="caution">
    <text evidence="1">The sequence shown here is derived from an EMBL/GenBank/DDBJ whole genome shotgun (WGS) entry which is preliminary data.</text>
</comment>
<dbReference type="EMBL" id="DXAV01000024">
    <property type="protein sequence ID" value="HIZ91071.1"/>
    <property type="molecule type" value="Genomic_DNA"/>
</dbReference>
<evidence type="ECO:0000313" key="2">
    <source>
        <dbReference type="Proteomes" id="UP000824108"/>
    </source>
</evidence>
<name>A0A9D2KDD3_9BACE</name>
<evidence type="ECO:0000313" key="1">
    <source>
        <dbReference type="EMBL" id="HIZ91071.1"/>
    </source>
</evidence>
<sequence length="115" mass="13601">MNGGNSPWVGKWQLREYQYPDGRVAKVDSVFYGFQKGSFLTYYMGEDGGYRSMYGYYEEGDGKITINLWGPAVDDPTYKKWFDWEDGARTFKVEELTSKKIRLNYNDTIYVFRNY</sequence>
<dbReference type="AlphaFoldDB" id="A0A9D2KDD3"/>
<reference evidence="1" key="1">
    <citation type="journal article" date="2021" name="PeerJ">
        <title>Extensive microbial diversity within the chicken gut microbiome revealed by metagenomics and culture.</title>
        <authorList>
            <person name="Gilroy R."/>
            <person name="Ravi A."/>
            <person name="Getino M."/>
            <person name="Pursley I."/>
            <person name="Horton D.L."/>
            <person name="Alikhan N.F."/>
            <person name="Baker D."/>
            <person name="Gharbi K."/>
            <person name="Hall N."/>
            <person name="Watson M."/>
            <person name="Adriaenssens E.M."/>
            <person name="Foster-Nyarko E."/>
            <person name="Jarju S."/>
            <person name="Secka A."/>
            <person name="Antonio M."/>
            <person name="Oren A."/>
            <person name="Chaudhuri R.R."/>
            <person name="La Ragione R."/>
            <person name="Hildebrand F."/>
            <person name="Pallen M.J."/>
        </authorList>
    </citation>
    <scope>NUCLEOTIDE SEQUENCE</scope>
    <source>
        <strain evidence="1">CHK118-2852</strain>
    </source>
</reference>
<accession>A0A9D2KDD3</accession>